<dbReference type="Gene3D" id="3.40.50.300">
    <property type="entry name" value="P-loop containing nucleotide triphosphate hydrolases"/>
    <property type="match status" value="1"/>
</dbReference>
<sequence length="334" mass="37517">MRAVLHIGTEKTGTTSLQVFMHENRASLLQAGILYPEKLGGVNHRWIASYGLDPEAGDETFVALGLKDQDALDAFRADVEARLAEQVAAASDARICFLSSEHLHSRLRTADQVARVRDLLAGMFDEVEVHIHLRPQVDVAVSLASTSSRVGGRVGHDFFERIRARQIYYNYDLLVSTWEEVFGADNVLCLPFKTQPDFLGYIARRMDLDLTGLPLPARVNEALDVRVMAMVNALVESGTPQRIDFRVLDMLPVEQKLTLDLATARRLQARFEDSNRTLIARRHDLAPGQLQPQWSRYPEEGNLDLLDEPCVFASSLADLVRHYNGLIRDLAKTR</sequence>
<accession>A0A1Y5TPT8</accession>
<reference evidence="1 2" key="1">
    <citation type="submission" date="2017-03" db="EMBL/GenBank/DDBJ databases">
        <authorList>
            <person name="Afonso C.L."/>
            <person name="Miller P.J."/>
            <person name="Scott M.A."/>
            <person name="Spackman E."/>
            <person name="Goraichik I."/>
            <person name="Dimitrov K.M."/>
            <person name="Suarez D.L."/>
            <person name="Swayne D.E."/>
        </authorList>
    </citation>
    <scope>NUCLEOTIDE SEQUENCE [LARGE SCALE GENOMIC DNA]</scope>
    <source>
        <strain evidence="1 2">CECT 7023</strain>
    </source>
</reference>
<gene>
    <name evidence="1" type="ORF">ROA7023_03358</name>
</gene>
<name>A0A1Y5TPT8_9RHOB</name>
<dbReference type="OrthoDB" id="7540582at2"/>
<evidence type="ECO:0000313" key="1">
    <source>
        <dbReference type="EMBL" id="SLN69128.1"/>
    </source>
</evidence>
<dbReference type="RefSeq" id="WP_085880143.1">
    <property type="nucleotide sequence ID" value="NZ_FWFZ01000021.1"/>
</dbReference>
<dbReference type="EMBL" id="FWFZ01000021">
    <property type="protein sequence ID" value="SLN69128.1"/>
    <property type="molecule type" value="Genomic_DNA"/>
</dbReference>
<keyword evidence="2" id="KW-1185">Reference proteome</keyword>
<proteinExistence type="predicted"/>
<protein>
    <recommendedName>
        <fullName evidence="3">Sulfotransferase family protein</fullName>
    </recommendedName>
</protein>
<evidence type="ECO:0008006" key="3">
    <source>
        <dbReference type="Google" id="ProtNLM"/>
    </source>
</evidence>
<dbReference type="AlphaFoldDB" id="A0A1Y5TPT8"/>
<dbReference type="InterPro" id="IPR027417">
    <property type="entry name" value="P-loop_NTPase"/>
</dbReference>
<dbReference type="Proteomes" id="UP000193900">
    <property type="component" value="Unassembled WGS sequence"/>
</dbReference>
<organism evidence="1 2">
    <name type="scientific">Roseisalinus antarcticus</name>
    <dbReference type="NCBI Taxonomy" id="254357"/>
    <lineage>
        <taxon>Bacteria</taxon>
        <taxon>Pseudomonadati</taxon>
        <taxon>Pseudomonadota</taxon>
        <taxon>Alphaproteobacteria</taxon>
        <taxon>Rhodobacterales</taxon>
        <taxon>Roseobacteraceae</taxon>
        <taxon>Roseisalinus</taxon>
    </lineage>
</organism>
<evidence type="ECO:0000313" key="2">
    <source>
        <dbReference type="Proteomes" id="UP000193900"/>
    </source>
</evidence>
<dbReference type="SUPFAM" id="SSF52540">
    <property type="entry name" value="P-loop containing nucleoside triphosphate hydrolases"/>
    <property type="match status" value="1"/>
</dbReference>